<reference evidence="1 2" key="1">
    <citation type="submission" date="2016-05" db="EMBL/GenBank/DDBJ databases">
        <title>A degradative enzymes factory behind the ericoid mycorrhizal symbiosis.</title>
        <authorList>
            <consortium name="DOE Joint Genome Institute"/>
            <person name="Martino E."/>
            <person name="Morin E."/>
            <person name="Grelet G."/>
            <person name="Kuo A."/>
            <person name="Kohler A."/>
            <person name="Daghino S."/>
            <person name="Barry K."/>
            <person name="Choi C."/>
            <person name="Cichocki N."/>
            <person name="Clum A."/>
            <person name="Copeland A."/>
            <person name="Hainaut M."/>
            <person name="Haridas S."/>
            <person name="Labutti K."/>
            <person name="Lindquist E."/>
            <person name="Lipzen A."/>
            <person name="Khouja H.-R."/>
            <person name="Murat C."/>
            <person name="Ohm R."/>
            <person name="Olson A."/>
            <person name="Spatafora J."/>
            <person name="Veneault-Fourrey C."/>
            <person name="Henrissat B."/>
            <person name="Grigoriev I."/>
            <person name="Martin F."/>
            <person name="Perotto S."/>
        </authorList>
    </citation>
    <scope>NUCLEOTIDE SEQUENCE [LARGE SCALE GENOMIC DNA]</scope>
    <source>
        <strain evidence="1 2">UAMH 7357</strain>
    </source>
</reference>
<proteinExistence type="predicted"/>
<dbReference type="Proteomes" id="UP000235672">
    <property type="component" value="Unassembled WGS sequence"/>
</dbReference>
<keyword evidence="2" id="KW-1185">Reference proteome</keyword>
<name>A0A2J6QIR0_9HELO</name>
<gene>
    <name evidence="1" type="ORF">NA56DRAFT_698314</name>
</gene>
<accession>A0A2J6QIR0</accession>
<evidence type="ECO:0000313" key="1">
    <source>
        <dbReference type="EMBL" id="PMD26150.1"/>
    </source>
</evidence>
<dbReference type="EMBL" id="KZ613468">
    <property type="protein sequence ID" value="PMD26150.1"/>
    <property type="molecule type" value="Genomic_DNA"/>
</dbReference>
<organism evidence="1 2">
    <name type="scientific">Hyaloscypha hepaticicola</name>
    <dbReference type="NCBI Taxonomy" id="2082293"/>
    <lineage>
        <taxon>Eukaryota</taxon>
        <taxon>Fungi</taxon>
        <taxon>Dikarya</taxon>
        <taxon>Ascomycota</taxon>
        <taxon>Pezizomycotina</taxon>
        <taxon>Leotiomycetes</taxon>
        <taxon>Helotiales</taxon>
        <taxon>Hyaloscyphaceae</taxon>
        <taxon>Hyaloscypha</taxon>
    </lineage>
</organism>
<protein>
    <submittedName>
        <fullName evidence="1">Uncharacterized protein</fullName>
    </submittedName>
</protein>
<evidence type="ECO:0000313" key="2">
    <source>
        <dbReference type="Proteomes" id="UP000235672"/>
    </source>
</evidence>
<dbReference type="AlphaFoldDB" id="A0A2J6QIR0"/>
<sequence>MSGRGVEEEGDWTWEKDGRRKDELLAVAGLGRESAELWLQQGPQPPFGLRIPTLNFTILDTKNPLYLLDNSGDMYPFGSAVLSGNKWMRKSRFTRCARSPESSKGEFGHVSRRNSARFLTAFYELCSGSRAQRLKAALLRSTDAVPPSTVQASSASWFHAELGVQELNRHALTTQCRVPKKQPPPQASDQHAVEAGYPLMQRTLVPLATLCENCSMNRFMQLVPLPPTSLRQRQFLFANLVEQEPIMTIEGRQIARYELERWLWLRRIMRKFSAVTLKSNGPKNLGLDLLFSLVGFIPTTSATSARPSYLLSTMMKNGGSFMWSASDKAESCLSPALGT</sequence>